<dbReference type="STRING" id="1837282.A6F49_05095"/>
<evidence type="ECO:0000256" key="4">
    <source>
        <dbReference type="SAM" id="SignalP"/>
    </source>
</evidence>
<dbReference type="GO" id="GO:0042597">
    <property type="term" value="C:periplasmic space"/>
    <property type="evidence" value="ECO:0007669"/>
    <property type="project" value="UniProtKB-SubCell"/>
</dbReference>
<evidence type="ECO:0000313" key="6">
    <source>
        <dbReference type="EMBL" id="OAV62720.1"/>
    </source>
</evidence>
<keyword evidence="3 4" id="KW-0732">Signal</keyword>
<accession>A0A1B7M2D5</accession>
<reference evidence="6 7" key="1">
    <citation type="submission" date="2016-04" db="EMBL/GenBank/DDBJ databases">
        <title>First whole genome shotgun sequence of the bacterium Enteractinococcus sp. strain UASWS1574.</title>
        <authorList>
            <person name="Crovadore J."/>
            <person name="Chablais R."/>
            <person name="Lefort F."/>
        </authorList>
    </citation>
    <scope>NUCLEOTIDE SEQUENCE [LARGE SCALE GENOMIC DNA]</scope>
    <source>
        <strain evidence="6 7">UASWS1574</strain>
    </source>
</reference>
<evidence type="ECO:0000259" key="5">
    <source>
        <dbReference type="SMART" id="SM00062"/>
    </source>
</evidence>
<dbReference type="InterPro" id="IPR015168">
    <property type="entry name" value="SsuA/THI5"/>
</dbReference>
<dbReference type="PANTHER" id="PTHR30024:SF47">
    <property type="entry name" value="TAURINE-BINDING PERIPLASMIC PROTEIN"/>
    <property type="match status" value="1"/>
</dbReference>
<dbReference type="InterPro" id="IPR001638">
    <property type="entry name" value="Solute-binding_3/MltF_N"/>
</dbReference>
<dbReference type="RefSeq" id="WP_052500042.1">
    <property type="nucleotide sequence ID" value="NZ_LXEY01000009.1"/>
</dbReference>
<name>A0A1B7M2D5_9MICC</name>
<evidence type="ECO:0000313" key="7">
    <source>
        <dbReference type="Proteomes" id="UP000078292"/>
    </source>
</evidence>
<dbReference type="AlphaFoldDB" id="A0A1B7M2D5"/>
<keyword evidence="7" id="KW-1185">Reference proteome</keyword>
<feature type="signal peptide" evidence="4">
    <location>
        <begin position="1"/>
        <end position="23"/>
    </location>
</feature>
<comment type="caution">
    <text evidence="6">The sequence shown here is derived from an EMBL/GenBank/DDBJ whole genome shotgun (WGS) entry which is preliminary data.</text>
</comment>
<dbReference type="EMBL" id="LXEY01000009">
    <property type="protein sequence ID" value="OAV62720.1"/>
    <property type="molecule type" value="Genomic_DNA"/>
</dbReference>
<comment type="similarity">
    <text evidence="2">Belongs to the bacterial solute-binding protein SsuA/TauA family.</text>
</comment>
<organism evidence="6 7">
    <name type="scientific">Enteractinococcus helveticum</name>
    <dbReference type="NCBI Taxonomy" id="1837282"/>
    <lineage>
        <taxon>Bacteria</taxon>
        <taxon>Bacillati</taxon>
        <taxon>Actinomycetota</taxon>
        <taxon>Actinomycetes</taxon>
        <taxon>Micrococcales</taxon>
        <taxon>Micrococcaceae</taxon>
    </lineage>
</organism>
<gene>
    <name evidence="6" type="ORF">A6F49_05095</name>
</gene>
<dbReference type="SMART" id="SM00062">
    <property type="entry name" value="PBPb"/>
    <property type="match status" value="1"/>
</dbReference>
<evidence type="ECO:0000256" key="3">
    <source>
        <dbReference type="ARBA" id="ARBA00022729"/>
    </source>
</evidence>
<dbReference type="Gene3D" id="3.40.190.10">
    <property type="entry name" value="Periplasmic binding protein-like II"/>
    <property type="match status" value="2"/>
</dbReference>
<sequence>MKFKKTISLTSAALLALSLSACSNNEPDAAADGELDELTVGIIPIAAYAAIPYGVDHGIFEEHGLDVTAQASSGGAEMLPALQTGDMDVVIGNVSNLLLAVDQGLDMRVVSGYQNSLQEGQDVNGVVVRADSGIETWADLEGAEVAVNALRGQGDLTIMESVDQDGGDPEQVNFVELNFPDMESQLERGNVDAVWLPEPFMHNALESDDYKLLGHPNQIVSGMPTVVSFVTGGLVDEDPDLVRRYQAAMDDVLTAFAADEEGAMEAVVEFMDVPPEVAEIASDLESHDAAIPTEAIQQLADLMVKYDFVEENPISEGFFFEE</sequence>
<proteinExistence type="inferred from homology"/>
<protein>
    <recommendedName>
        <fullName evidence="5">Solute-binding protein family 3/N-terminal domain-containing protein</fullName>
    </recommendedName>
</protein>
<dbReference type="Pfam" id="PF09084">
    <property type="entry name" value="NMT1"/>
    <property type="match status" value="1"/>
</dbReference>
<dbReference type="PANTHER" id="PTHR30024">
    <property type="entry name" value="ALIPHATIC SULFONATES-BINDING PROTEIN-RELATED"/>
    <property type="match status" value="1"/>
</dbReference>
<feature type="domain" description="Solute-binding protein family 3/N-terminal" evidence="5">
    <location>
        <begin position="37"/>
        <end position="265"/>
    </location>
</feature>
<comment type="subcellular location">
    <subcellularLocation>
        <location evidence="1">Periplasm</location>
    </subcellularLocation>
</comment>
<feature type="chain" id="PRO_5039244832" description="Solute-binding protein family 3/N-terminal domain-containing protein" evidence="4">
    <location>
        <begin position="24"/>
        <end position="322"/>
    </location>
</feature>
<dbReference type="OrthoDB" id="5174711at2"/>
<dbReference type="SUPFAM" id="SSF53850">
    <property type="entry name" value="Periplasmic binding protein-like II"/>
    <property type="match status" value="1"/>
</dbReference>
<dbReference type="PROSITE" id="PS51257">
    <property type="entry name" value="PROKAR_LIPOPROTEIN"/>
    <property type="match status" value="1"/>
</dbReference>
<dbReference type="Proteomes" id="UP000078292">
    <property type="component" value="Unassembled WGS sequence"/>
</dbReference>
<evidence type="ECO:0000256" key="1">
    <source>
        <dbReference type="ARBA" id="ARBA00004418"/>
    </source>
</evidence>
<evidence type="ECO:0000256" key="2">
    <source>
        <dbReference type="ARBA" id="ARBA00010742"/>
    </source>
</evidence>